<sequence length="96" mass="10792">MHALITLHTGQQHRLPRMGGSPKVTAEIKGSLLEVRDAHRGVVEMFAVDTVRQALLVPDDADLADYTDWPRLYDVFAQVRRPPAVTCPAPLPRRPW</sequence>
<comment type="caution">
    <text evidence="1">The sequence shown here is derived from an EMBL/GenBank/DDBJ whole genome shotgun (WGS) entry which is preliminary data.</text>
</comment>
<dbReference type="EMBL" id="JAGQDG010000006">
    <property type="protein sequence ID" value="MBQ0936725.1"/>
    <property type="molecule type" value="Genomic_DNA"/>
</dbReference>
<gene>
    <name evidence="1" type="ORF">KAK11_15435</name>
</gene>
<dbReference type="RefSeq" id="WP_210810116.1">
    <property type="nucleotide sequence ID" value="NZ_JAGQDG010000006.1"/>
</dbReference>
<name>A0ABS5E000_9BURK</name>
<protein>
    <submittedName>
        <fullName evidence="1">Uncharacterized protein</fullName>
    </submittedName>
</protein>
<dbReference type="Proteomes" id="UP000672097">
    <property type="component" value="Unassembled WGS sequence"/>
</dbReference>
<evidence type="ECO:0000313" key="2">
    <source>
        <dbReference type="Proteomes" id="UP000672097"/>
    </source>
</evidence>
<reference evidence="1 2" key="1">
    <citation type="submission" date="2021-04" db="EMBL/GenBank/DDBJ databases">
        <title>The genome sequence of type strain Ideonella paludis KCTC 32238.</title>
        <authorList>
            <person name="Liu Y."/>
        </authorList>
    </citation>
    <scope>NUCLEOTIDE SEQUENCE [LARGE SCALE GENOMIC DNA]</scope>
    <source>
        <strain evidence="1 2">KCTC 32238</strain>
    </source>
</reference>
<evidence type="ECO:0000313" key="1">
    <source>
        <dbReference type="EMBL" id="MBQ0936725.1"/>
    </source>
</evidence>
<organism evidence="1 2">
    <name type="scientific">Ideonella paludis</name>
    <dbReference type="NCBI Taxonomy" id="1233411"/>
    <lineage>
        <taxon>Bacteria</taxon>
        <taxon>Pseudomonadati</taxon>
        <taxon>Pseudomonadota</taxon>
        <taxon>Betaproteobacteria</taxon>
        <taxon>Burkholderiales</taxon>
        <taxon>Sphaerotilaceae</taxon>
        <taxon>Ideonella</taxon>
    </lineage>
</organism>
<proteinExistence type="predicted"/>
<accession>A0ABS5E000</accession>
<keyword evidence="2" id="KW-1185">Reference proteome</keyword>